<dbReference type="KEGG" id="dmm:dnm_061980"/>
<protein>
    <submittedName>
        <fullName evidence="1">Uncharacterized protein</fullName>
    </submittedName>
</protein>
<name>A0A975BRK3_9BACT</name>
<sequence length="63" mass="7059">MSLITNDLREIICTSPALSFGPDDNHNLFSEIQNGQKMPEHEKKLIITDSEEGRSDPARAAYL</sequence>
<organism evidence="1 2">
    <name type="scientific">Desulfonema magnum</name>
    <dbReference type="NCBI Taxonomy" id="45655"/>
    <lineage>
        <taxon>Bacteria</taxon>
        <taxon>Pseudomonadati</taxon>
        <taxon>Thermodesulfobacteriota</taxon>
        <taxon>Desulfobacteria</taxon>
        <taxon>Desulfobacterales</taxon>
        <taxon>Desulfococcaceae</taxon>
        <taxon>Desulfonema</taxon>
    </lineage>
</organism>
<accession>A0A975BRK3</accession>
<evidence type="ECO:0000313" key="2">
    <source>
        <dbReference type="Proteomes" id="UP000663722"/>
    </source>
</evidence>
<reference evidence="1" key="1">
    <citation type="journal article" date="2021" name="Microb. Physiol.">
        <title>Proteogenomic Insights into the Physiology of Marine, Sulfate-Reducing, Filamentous Desulfonema limicola and Desulfonema magnum.</title>
        <authorList>
            <person name="Schnaars V."/>
            <person name="Wohlbrand L."/>
            <person name="Scheve S."/>
            <person name="Hinrichs C."/>
            <person name="Reinhardt R."/>
            <person name="Rabus R."/>
        </authorList>
    </citation>
    <scope>NUCLEOTIDE SEQUENCE</scope>
    <source>
        <strain evidence="1">4be13</strain>
    </source>
</reference>
<dbReference type="Proteomes" id="UP000663722">
    <property type="component" value="Chromosome"/>
</dbReference>
<keyword evidence="2" id="KW-1185">Reference proteome</keyword>
<gene>
    <name evidence="1" type="ORF">dnm_061980</name>
</gene>
<evidence type="ECO:0000313" key="1">
    <source>
        <dbReference type="EMBL" id="QTA90137.1"/>
    </source>
</evidence>
<proteinExistence type="predicted"/>
<dbReference type="AlphaFoldDB" id="A0A975BRK3"/>
<dbReference type="EMBL" id="CP061800">
    <property type="protein sequence ID" value="QTA90137.1"/>
    <property type="molecule type" value="Genomic_DNA"/>
</dbReference>